<comment type="caution">
    <text evidence="1">The sequence shown here is derived from an EMBL/GenBank/DDBJ whole genome shotgun (WGS) entry which is preliminary data.</text>
</comment>
<evidence type="ECO:0000313" key="1">
    <source>
        <dbReference type="EMBL" id="GBM01418.1"/>
    </source>
</evidence>
<keyword evidence="2" id="KW-1185">Reference proteome</keyword>
<evidence type="ECO:0000313" key="2">
    <source>
        <dbReference type="Proteomes" id="UP000499080"/>
    </source>
</evidence>
<organism evidence="1 2">
    <name type="scientific">Araneus ventricosus</name>
    <name type="common">Orbweaver spider</name>
    <name type="synonym">Epeira ventricosa</name>
    <dbReference type="NCBI Taxonomy" id="182803"/>
    <lineage>
        <taxon>Eukaryota</taxon>
        <taxon>Metazoa</taxon>
        <taxon>Ecdysozoa</taxon>
        <taxon>Arthropoda</taxon>
        <taxon>Chelicerata</taxon>
        <taxon>Arachnida</taxon>
        <taxon>Araneae</taxon>
        <taxon>Araneomorphae</taxon>
        <taxon>Entelegynae</taxon>
        <taxon>Araneoidea</taxon>
        <taxon>Araneidae</taxon>
        <taxon>Araneus</taxon>
    </lineage>
</organism>
<dbReference type="EMBL" id="BGPR01000169">
    <property type="protein sequence ID" value="GBM01418.1"/>
    <property type="molecule type" value="Genomic_DNA"/>
</dbReference>
<name>A0A4Y2CC90_ARAVE</name>
<dbReference type="AlphaFoldDB" id="A0A4Y2CC90"/>
<accession>A0A4Y2CC90</accession>
<sequence length="99" mass="11436">MKINSIPVMVPSKVARRERRGATVEHIPFNCKSLCLHCKTVRTWIQCEPKILVNICEPAPRERFANLSAHKCVRVLRRHSQLLPTEVSYCNENLQVSVR</sequence>
<reference evidence="1 2" key="1">
    <citation type="journal article" date="2019" name="Sci. Rep.">
        <title>Orb-weaving spider Araneus ventricosus genome elucidates the spidroin gene catalogue.</title>
        <authorList>
            <person name="Kono N."/>
            <person name="Nakamura H."/>
            <person name="Ohtoshi R."/>
            <person name="Moran D.A.P."/>
            <person name="Shinohara A."/>
            <person name="Yoshida Y."/>
            <person name="Fujiwara M."/>
            <person name="Mori M."/>
            <person name="Tomita M."/>
            <person name="Arakawa K."/>
        </authorList>
    </citation>
    <scope>NUCLEOTIDE SEQUENCE [LARGE SCALE GENOMIC DNA]</scope>
</reference>
<gene>
    <name evidence="1" type="ORF">AVEN_236234_1</name>
</gene>
<protein>
    <submittedName>
        <fullName evidence="1">Uncharacterized protein</fullName>
    </submittedName>
</protein>
<proteinExistence type="predicted"/>
<dbReference type="Proteomes" id="UP000499080">
    <property type="component" value="Unassembled WGS sequence"/>
</dbReference>